<sequence>MEQEKKDIVGQRTKVIIVLEFLRTIIQSIQPFLVPTCFVLAWGLFILITWSIVAALRDTLKQAKQMHQIPCAHCIFFTGDYHLKCPVQPTIALSEAAINCPDYRSCHPNSSL</sequence>
<keyword evidence="1" id="KW-0812">Transmembrane</keyword>
<organism evidence="2">
    <name type="scientific">Planktothrix agardhii No758</name>
    <dbReference type="NCBI Taxonomy" id="1964479"/>
    <lineage>
        <taxon>Bacteria</taxon>
        <taxon>Bacillati</taxon>
        <taxon>Cyanobacteriota</taxon>
        <taxon>Cyanophyceae</taxon>
        <taxon>Oscillatoriophycideae</taxon>
        <taxon>Oscillatoriales</taxon>
        <taxon>Microcoleaceae</taxon>
        <taxon>Planktothrix</taxon>
    </lineage>
</organism>
<reference evidence="2" key="1">
    <citation type="journal article" date="2017" name="Front. Microbiol.">
        <title>Evolution of Anabaenopeptin Peptide Structural Variability in the Cyanobacterium Planktothrix.</title>
        <authorList>
            <person name="Entfellner E."/>
            <person name="Frei M."/>
            <person name="Christiansen G."/>
            <person name="Deng L."/>
            <person name="Blom J."/>
            <person name="Kurmayer R."/>
        </authorList>
    </citation>
    <scope>NUCLEOTIDE SEQUENCE</scope>
    <source>
        <strain evidence="2">No758</strain>
    </source>
</reference>
<feature type="transmembrane region" description="Helical" evidence="1">
    <location>
        <begin position="32"/>
        <end position="56"/>
    </location>
</feature>
<name>A0A1U9WXL6_PLAAG</name>
<dbReference type="AlphaFoldDB" id="A0A1U9WXL6"/>
<proteinExistence type="predicted"/>
<keyword evidence="1" id="KW-1133">Transmembrane helix</keyword>
<evidence type="ECO:0000313" key="2">
    <source>
        <dbReference type="EMBL" id="AQY61046.1"/>
    </source>
</evidence>
<accession>A0A1U9WXL6</accession>
<gene>
    <name evidence="2" type="primary">N758_0905</name>
</gene>
<evidence type="ECO:0000256" key="1">
    <source>
        <dbReference type="SAM" id="Phobius"/>
    </source>
</evidence>
<protein>
    <submittedName>
        <fullName evidence="2">Uncharacterized protein</fullName>
    </submittedName>
</protein>
<keyword evidence="1" id="KW-0472">Membrane</keyword>
<dbReference type="EMBL" id="KU665241">
    <property type="protein sequence ID" value="AQY61046.1"/>
    <property type="molecule type" value="Genomic_DNA"/>
</dbReference>